<evidence type="ECO:0000256" key="1">
    <source>
        <dbReference type="SAM" id="Phobius"/>
    </source>
</evidence>
<proteinExistence type="predicted"/>
<organism evidence="2 3">
    <name type="scientific">Rhodohalobacter sulfatireducens</name>
    <dbReference type="NCBI Taxonomy" id="2911366"/>
    <lineage>
        <taxon>Bacteria</taxon>
        <taxon>Pseudomonadati</taxon>
        <taxon>Balneolota</taxon>
        <taxon>Balneolia</taxon>
        <taxon>Balneolales</taxon>
        <taxon>Balneolaceae</taxon>
        <taxon>Rhodohalobacter</taxon>
    </lineage>
</organism>
<gene>
    <name evidence="2" type="ORF">L6773_07810</name>
</gene>
<protein>
    <recommendedName>
        <fullName evidence="4">VCBS repeat-containing protein</fullName>
    </recommendedName>
</protein>
<keyword evidence="1" id="KW-0472">Membrane</keyword>
<dbReference type="InterPro" id="IPR028994">
    <property type="entry name" value="Integrin_alpha_N"/>
</dbReference>
<keyword evidence="3" id="KW-1185">Reference proteome</keyword>
<dbReference type="RefSeq" id="WP_237853306.1">
    <property type="nucleotide sequence ID" value="NZ_JAKLWS010000007.1"/>
</dbReference>
<sequence length="770" mass="89205">MPDPIQVEQLFRELMEQLESTISIRHRYHLFRSFIDILEGSYSKFESYILQIADELPVFTGPLTWTGIDPSEIEYDLALLDKLESELHLSDKSENFTAVYNRLRVVCILLYGCLNDLKGVNLHIEKTLGMSGMSYPNDVRDTSVLNLLKDWIAKTLQNRKELTRKQNDSLKRMLREVKKIQGTEDWKLLIPVAEKYQSEGIGYGRLRKISVERYSETGNEDELVWNMQVYGAANPSMSEKKNVHIAARNLLESKSGKRNNNYYRGGVNFDFRKAFHVGNSANLAISALWYTHLQEATNQRNRYKINSHSIITGDIDKEGNVLPVDGETIGLKVKAAFFSWGKIFAVPASQRGLFEKELNTLLDKYPTRNIVLYGVSHLRELFFDRRLTEHEEEGRIKYYFKRLKSQEFRFITVPLITVLLGFIMWLIFGPVDKNPNTLQYEGEQMTLMNQYGQKIQSLKVGSVIVEAIQQSQNPIFPYKALLHDLNNDGINELFFSRMLSEQNFNSPEELIAYSVSGDSIIWKKNLSFDLEFPNKPEIQENGYKVYSLNIINSSKDNLIVNIGHGRFFPSIILKLNAETGEESSRYIHSGRIKQTKVVDIDNDGDQEVIGLGQNNAFDEITVFFALEADKIVGYSPSTDEYTVLGYTPAEHEYYVQVPRSIVGQVFKRRVVNNTPEAFFVNSDEELFRVRVNDFRLPENDPFQVNYAALIYMIDYNFRVRSIGTQSYYDLWAKNLYEDGMIPFEPDHEYFEAFKDSLLYWDGQRFKYRSN</sequence>
<dbReference type="InterPro" id="IPR014721">
    <property type="entry name" value="Ribsml_uS5_D2-typ_fold_subgr"/>
</dbReference>
<dbReference type="EMBL" id="JAKLWS010000007">
    <property type="protein sequence ID" value="MCG2588464.1"/>
    <property type="molecule type" value="Genomic_DNA"/>
</dbReference>
<name>A0ABS9KC89_9BACT</name>
<keyword evidence="1" id="KW-0812">Transmembrane</keyword>
<dbReference type="Proteomes" id="UP001165366">
    <property type="component" value="Unassembled WGS sequence"/>
</dbReference>
<evidence type="ECO:0000313" key="3">
    <source>
        <dbReference type="Proteomes" id="UP001165366"/>
    </source>
</evidence>
<feature type="transmembrane region" description="Helical" evidence="1">
    <location>
        <begin position="408"/>
        <end position="428"/>
    </location>
</feature>
<accession>A0ABS9KC89</accession>
<dbReference type="Gene3D" id="3.30.230.10">
    <property type="match status" value="1"/>
</dbReference>
<keyword evidence="1" id="KW-1133">Transmembrane helix</keyword>
<comment type="caution">
    <text evidence="2">The sequence shown here is derived from an EMBL/GenBank/DDBJ whole genome shotgun (WGS) entry which is preliminary data.</text>
</comment>
<evidence type="ECO:0000313" key="2">
    <source>
        <dbReference type="EMBL" id="MCG2588464.1"/>
    </source>
</evidence>
<reference evidence="2" key="2">
    <citation type="submission" date="2024-05" db="EMBL/GenBank/DDBJ databases">
        <title>Rhodohalobacter halophilus gen. nov., sp. nov., a moderately halophilic member of the family Balneolaceae.</title>
        <authorList>
            <person name="Xia J."/>
        </authorList>
    </citation>
    <scope>NUCLEOTIDE SEQUENCE</scope>
    <source>
        <strain evidence="2">WB101</strain>
    </source>
</reference>
<reference evidence="2" key="1">
    <citation type="submission" date="2022-01" db="EMBL/GenBank/DDBJ databases">
        <authorList>
            <person name="Wang Y."/>
        </authorList>
    </citation>
    <scope>NUCLEOTIDE SEQUENCE</scope>
    <source>
        <strain evidence="2">WB101</strain>
    </source>
</reference>
<evidence type="ECO:0008006" key="4">
    <source>
        <dbReference type="Google" id="ProtNLM"/>
    </source>
</evidence>
<dbReference type="SUPFAM" id="SSF69318">
    <property type="entry name" value="Integrin alpha N-terminal domain"/>
    <property type="match status" value="1"/>
</dbReference>